<name>A0A154PLB8_DUFNO</name>
<accession>A0A154PLB8</accession>
<keyword evidence="2" id="KW-1185">Reference proteome</keyword>
<evidence type="ECO:0000313" key="1">
    <source>
        <dbReference type="EMBL" id="KZC12020.1"/>
    </source>
</evidence>
<organism evidence="1 2">
    <name type="scientific">Dufourea novaeangliae</name>
    <name type="common">Sweat bee</name>
    <dbReference type="NCBI Taxonomy" id="178035"/>
    <lineage>
        <taxon>Eukaryota</taxon>
        <taxon>Metazoa</taxon>
        <taxon>Ecdysozoa</taxon>
        <taxon>Arthropoda</taxon>
        <taxon>Hexapoda</taxon>
        <taxon>Insecta</taxon>
        <taxon>Pterygota</taxon>
        <taxon>Neoptera</taxon>
        <taxon>Endopterygota</taxon>
        <taxon>Hymenoptera</taxon>
        <taxon>Apocrita</taxon>
        <taxon>Aculeata</taxon>
        <taxon>Apoidea</taxon>
        <taxon>Anthophila</taxon>
        <taxon>Halictidae</taxon>
        <taxon>Rophitinae</taxon>
        <taxon>Dufourea</taxon>
    </lineage>
</organism>
<dbReference type="EMBL" id="KQ434937">
    <property type="protein sequence ID" value="KZC12020.1"/>
    <property type="molecule type" value="Genomic_DNA"/>
</dbReference>
<evidence type="ECO:0000313" key="2">
    <source>
        <dbReference type="Proteomes" id="UP000076502"/>
    </source>
</evidence>
<proteinExistence type="predicted"/>
<protein>
    <submittedName>
        <fullName evidence="1">Uncharacterized protein</fullName>
    </submittedName>
</protein>
<gene>
    <name evidence="1" type="ORF">WN55_04041</name>
</gene>
<sequence>MPLGLSISAGIAGQAWVTERRAMKEMKRERERETDEVAGMSSLFEFTNSTSDSRNFIEEEELIDADHLIGCGISTENEDHYELTTICLQTSNLTKGHPQEVAITEKRNKIKFAKCSCVPSPLGAETAYVGLLPTKSPPVTLSGVWAGQGNAEAYYRD</sequence>
<dbReference type="AlphaFoldDB" id="A0A154PLB8"/>
<dbReference type="Proteomes" id="UP000076502">
    <property type="component" value="Unassembled WGS sequence"/>
</dbReference>
<reference evidence="1 2" key="1">
    <citation type="submission" date="2015-07" db="EMBL/GenBank/DDBJ databases">
        <title>The genome of Dufourea novaeangliae.</title>
        <authorList>
            <person name="Pan H."/>
            <person name="Kapheim K."/>
        </authorList>
    </citation>
    <scope>NUCLEOTIDE SEQUENCE [LARGE SCALE GENOMIC DNA]</scope>
    <source>
        <strain evidence="1">0120121106</strain>
        <tissue evidence="1">Whole body</tissue>
    </source>
</reference>